<proteinExistence type="predicted"/>
<gene>
    <name evidence="1" type="ORF">CEUSTIGMA_g6954.t1</name>
</gene>
<accession>A0A250X8W6</accession>
<organism evidence="1 2">
    <name type="scientific">Chlamydomonas eustigma</name>
    <dbReference type="NCBI Taxonomy" id="1157962"/>
    <lineage>
        <taxon>Eukaryota</taxon>
        <taxon>Viridiplantae</taxon>
        <taxon>Chlorophyta</taxon>
        <taxon>core chlorophytes</taxon>
        <taxon>Chlorophyceae</taxon>
        <taxon>CS clade</taxon>
        <taxon>Chlamydomonadales</taxon>
        <taxon>Chlamydomonadaceae</taxon>
        <taxon>Chlamydomonas</taxon>
    </lineage>
</organism>
<comment type="caution">
    <text evidence="1">The sequence shown here is derived from an EMBL/GenBank/DDBJ whole genome shotgun (WGS) entry which is preliminary data.</text>
</comment>
<evidence type="ECO:0000313" key="2">
    <source>
        <dbReference type="Proteomes" id="UP000232323"/>
    </source>
</evidence>
<reference evidence="1 2" key="1">
    <citation type="submission" date="2017-08" db="EMBL/GenBank/DDBJ databases">
        <title>Acidophilic green algal genome provides insights into adaptation to an acidic environment.</title>
        <authorList>
            <person name="Hirooka S."/>
            <person name="Hirose Y."/>
            <person name="Kanesaki Y."/>
            <person name="Higuchi S."/>
            <person name="Fujiwara T."/>
            <person name="Onuma R."/>
            <person name="Era A."/>
            <person name="Ohbayashi R."/>
            <person name="Uzuka A."/>
            <person name="Nozaki H."/>
            <person name="Yoshikawa H."/>
            <person name="Miyagishima S.Y."/>
        </authorList>
    </citation>
    <scope>NUCLEOTIDE SEQUENCE [LARGE SCALE GENOMIC DNA]</scope>
    <source>
        <strain evidence="1 2">NIES-2499</strain>
    </source>
</reference>
<sequence length="114" mass="12808">MRFYAELKSKSTAIHVTHYFCVCTLVVKFGTVAVSNANDPLPPAILPGTPEQDAFPIKSERLIELAKKLFDEQVGVQDYIKAVSGFKLLDAFPDMNPHPYDLRVDPYEPNRVDP</sequence>
<dbReference type="EMBL" id="BEGY01000043">
    <property type="protein sequence ID" value="GAX79513.1"/>
    <property type="molecule type" value="Genomic_DNA"/>
</dbReference>
<dbReference type="OrthoDB" id="199820at2759"/>
<dbReference type="AlphaFoldDB" id="A0A250X8W6"/>
<keyword evidence="2" id="KW-1185">Reference proteome</keyword>
<protein>
    <submittedName>
        <fullName evidence="1">Uncharacterized protein</fullName>
    </submittedName>
</protein>
<name>A0A250X8W6_9CHLO</name>
<evidence type="ECO:0000313" key="1">
    <source>
        <dbReference type="EMBL" id="GAX79513.1"/>
    </source>
</evidence>
<dbReference type="Proteomes" id="UP000232323">
    <property type="component" value="Unassembled WGS sequence"/>
</dbReference>